<feature type="compositionally biased region" description="Polar residues" evidence="1">
    <location>
        <begin position="72"/>
        <end position="81"/>
    </location>
</feature>
<feature type="compositionally biased region" description="Polar residues" evidence="1">
    <location>
        <begin position="137"/>
        <end position="146"/>
    </location>
</feature>
<feature type="region of interest" description="Disordered" evidence="1">
    <location>
        <begin position="44"/>
        <end position="153"/>
    </location>
</feature>
<sequence>MDPRERADAALARARARGAFVVTPESAVSPMDAANTLQIPRTVVDANDQRENDPDATMVVPGSVARGRPELPQQSPRSTENIPAIAQEATTEVVSAPPGIRSRQRRLEDAERVRQQREARQEPPTQPEELDGLIPTTKPSPAPRTSLSDRLDG</sequence>
<proteinExistence type="predicted"/>
<evidence type="ECO:0000313" key="3">
    <source>
        <dbReference type="Proteomes" id="UP001156441"/>
    </source>
</evidence>
<keyword evidence="3" id="KW-1185">Reference proteome</keyword>
<dbReference type="EMBL" id="JAFFZE010000017">
    <property type="protein sequence ID" value="MCT2586231.1"/>
    <property type="molecule type" value="Genomic_DNA"/>
</dbReference>
<comment type="caution">
    <text evidence="2">The sequence shown here is derived from an EMBL/GenBank/DDBJ whole genome shotgun (WGS) entry which is preliminary data.</text>
</comment>
<name>A0ABT2JEN7_9PSEU</name>
<accession>A0ABT2JEN7</accession>
<evidence type="ECO:0000256" key="1">
    <source>
        <dbReference type="SAM" id="MobiDB-lite"/>
    </source>
</evidence>
<protein>
    <submittedName>
        <fullName evidence="2">Uncharacterized protein</fullName>
    </submittedName>
</protein>
<reference evidence="2 3" key="1">
    <citation type="submission" date="2021-02" db="EMBL/GenBank/DDBJ databases">
        <title>Actinophytocola xerophila sp. nov., isolated from soil of cotton cropping field.</title>
        <authorList>
            <person name="Huang R."/>
            <person name="Chen X."/>
            <person name="Ge X."/>
            <person name="Liu W."/>
        </authorList>
    </citation>
    <scope>NUCLEOTIDE SEQUENCE [LARGE SCALE GENOMIC DNA]</scope>
    <source>
        <strain evidence="2 3">S1-96</strain>
    </source>
</reference>
<feature type="compositionally biased region" description="Basic and acidic residues" evidence="1">
    <location>
        <begin position="105"/>
        <end position="121"/>
    </location>
</feature>
<dbReference type="Proteomes" id="UP001156441">
    <property type="component" value="Unassembled WGS sequence"/>
</dbReference>
<gene>
    <name evidence="2" type="ORF">JT362_24230</name>
</gene>
<organism evidence="2 3">
    <name type="scientific">Actinophytocola gossypii</name>
    <dbReference type="NCBI Taxonomy" id="2812003"/>
    <lineage>
        <taxon>Bacteria</taxon>
        <taxon>Bacillati</taxon>
        <taxon>Actinomycetota</taxon>
        <taxon>Actinomycetes</taxon>
        <taxon>Pseudonocardiales</taxon>
        <taxon>Pseudonocardiaceae</taxon>
    </lineage>
</organism>
<evidence type="ECO:0000313" key="2">
    <source>
        <dbReference type="EMBL" id="MCT2586231.1"/>
    </source>
</evidence>